<evidence type="ECO:0000313" key="2">
    <source>
        <dbReference type="EMBL" id="AWP09044.1"/>
    </source>
</evidence>
<feature type="compositionally biased region" description="Low complexity" evidence="1">
    <location>
        <begin position="32"/>
        <end position="43"/>
    </location>
</feature>
<dbReference type="AlphaFoldDB" id="A0A2U9BXQ8"/>
<keyword evidence="3" id="KW-1185">Reference proteome</keyword>
<feature type="compositionally biased region" description="Basic and acidic residues" evidence="1">
    <location>
        <begin position="1"/>
        <end position="12"/>
    </location>
</feature>
<organism evidence="2 3">
    <name type="scientific">Scophthalmus maximus</name>
    <name type="common">Turbot</name>
    <name type="synonym">Psetta maxima</name>
    <dbReference type="NCBI Taxonomy" id="52904"/>
    <lineage>
        <taxon>Eukaryota</taxon>
        <taxon>Metazoa</taxon>
        <taxon>Chordata</taxon>
        <taxon>Craniata</taxon>
        <taxon>Vertebrata</taxon>
        <taxon>Euteleostomi</taxon>
        <taxon>Actinopterygii</taxon>
        <taxon>Neopterygii</taxon>
        <taxon>Teleostei</taxon>
        <taxon>Neoteleostei</taxon>
        <taxon>Acanthomorphata</taxon>
        <taxon>Carangaria</taxon>
        <taxon>Pleuronectiformes</taxon>
        <taxon>Pleuronectoidei</taxon>
        <taxon>Scophthalmidae</taxon>
        <taxon>Scophthalmus</taxon>
    </lineage>
</organism>
<dbReference type="Proteomes" id="UP000246464">
    <property type="component" value="Chromosome 10"/>
</dbReference>
<evidence type="ECO:0000313" key="3">
    <source>
        <dbReference type="Proteomes" id="UP000246464"/>
    </source>
</evidence>
<proteinExistence type="predicted"/>
<reference evidence="2 3" key="1">
    <citation type="submission" date="2017-12" db="EMBL/GenBank/DDBJ databases">
        <title>Integrating genomic resources of turbot (Scophthalmus maximus) in depth evaluation of genetic and physical mapping variation across individuals.</title>
        <authorList>
            <person name="Martinez P."/>
        </authorList>
    </citation>
    <scope>NUCLEOTIDE SEQUENCE [LARGE SCALE GENOMIC DNA]</scope>
</reference>
<feature type="compositionally biased region" description="Low complexity" evidence="1">
    <location>
        <begin position="56"/>
        <end position="65"/>
    </location>
</feature>
<sequence length="120" mass="13344">MLPPRDGLRSEDCDSPAAPQVGPGEPPDPDGGDMSCSDLLSLRSDSRRSEDDDTRSVTTSSVMSLFPRQQLDPLEKAWWRSSALGLIVAQRQLLAQEPALVLKKVKIRQTNQRAEILYPW</sequence>
<feature type="region of interest" description="Disordered" evidence="1">
    <location>
        <begin position="1"/>
        <end position="66"/>
    </location>
</feature>
<dbReference type="EMBL" id="CP026252">
    <property type="protein sequence ID" value="AWP09044.1"/>
    <property type="molecule type" value="Genomic_DNA"/>
</dbReference>
<gene>
    <name evidence="2" type="ORF">SMAX5B_009490</name>
</gene>
<protein>
    <submittedName>
        <fullName evidence="2">Putative ankyrin repeat domain-containing protein SOWAHC-like</fullName>
    </submittedName>
</protein>
<evidence type="ECO:0000256" key="1">
    <source>
        <dbReference type="SAM" id="MobiDB-lite"/>
    </source>
</evidence>
<name>A0A2U9BXQ8_SCOMX</name>
<accession>A0A2U9BXQ8</accession>